<feature type="compositionally biased region" description="Polar residues" evidence="1">
    <location>
        <begin position="27"/>
        <end position="52"/>
    </location>
</feature>
<reference evidence="2" key="1">
    <citation type="journal article" date="2020" name="Stud. Mycol.">
        <title>101 Dothideomycetes genomes: a test case for predicting lifestyles and emergence of pathogens.</title>
        <authorList>
            <person name="Haridas S."/>
            <person name="Albert R."/>
            <person name="Binder M."/>
            <person name="Bloem J."/>
            <person name="Labutti K."/>
            <person name="Salamov A."/>
            <person name="Andreopoulos B."/>
            <person name="Baker S."/>
            <person name="Barry K."/>
            <person name="Bills G."/>
            <person name="Bluhm B."/>
            <person name="Cannon C."/>
            <person name="Castanera R."/>
            <person name="Culley D."/>
            <person name="Daum C."/>
            <person name="Ezra D."/>
            <person name="Gonzalez J."/>
            <person name="Henrissat B."/>
            <person name="Kuo A."/>
            <person name="Liang C."/>
            <person name="Lipzen A."/>
            <person name="Lutzoni F."/>
            <person name="Magnuson J."/>
            <person name="Mondo S."/>
            <person name="Nolan M."/>
            <person name="Ohm R."/>
            <person name="Pangilinan J."/>
            <person name="Park H.-J."/>
            <person name="Ramirez L."/>
            <person name="Alfaro M."/>
            <person name="Sun H."/>
            <person name="Tritt A."/>
            <person name="Yoshinaga Y."/>
            <person name="Zwiers L.-H."/>
            <person name="Turgeon B."/>
            <person name="Goodwin S."/>
            <person name="Spatafora J."/>
            <person name="Crous P."/>
            <person name="Grigoriev I."/>
        </authorList>
    </citation>
    <scope>NUCLEOTIDE SEQUENCE</scope>
    <source>
        <strain evidence="2">CBS 122368</strain>
    </source>
</reference>
<sequence length="52" mass="5705">MSPHPPPTSYQHLPPLHPLNTLTKPHQTSPAHSCSTCKPSPSCHTRANISQR</sequence>
<protein>
    <submittedName>
        <fullName evidence="2">Uncharacterized protein</fullName>
    </submittedName>
</protein>
<proteinExistence type="predicted"/>
<dbReference type="EMBL" id="ML987189">
    <property type="protein sequence ID" value="KAF2255906.1"/>
    <property type="molecule type" value="Genomic_DNA"/>
</dbReference>
<feature type="region of interest" description="Disordered" evidence="1">
    <location>
        <begin position="1"/>
        <end position="52"/>
    </location>
</feature>
<evidence type="ECO:0000256" key="1">
    <source>
        <dbReference type="SAM" id="MobiDB-lite"/>
    </source>
</evidence>
<dbReference type="GeneID" id="54580816"/>
<evidence type="ECO:0000313" key="2">
    <source>
        <dbReference type="EMBL" id="KAF2255906.1"/>
    </source>
</evidence>
<organism evidence="2 3">
    <name type="scientific">Trematosphaeria pertusa</name>
    <dbReference type="NCBI Taxonomy" id="390896"/>
    <lineage>
        <taxon>Eukaryota</taxon>
        <taxon>Fungi</taxon>
        <taxon>Dikarya</taxon>
        <taxon>Ascomycota</taxon>
        <taxon>Pezizomycotina</taxon>
        <taxon>Dothideomycetes</taxon>
        <taxon>Pleosporomycetidae</taxon>
        <taxon>Pleosporales</taxon>
        <taxon>Massarineae</taxon>
        <taxon>Trematosphaeriaceae</taxon>
        <taxon>Trematosphaeria</taxon>
    </lineage>
</organism>
<evidence type="ECO:0000313" key="3">
    <source>
        <dbReference type="Proteomes" id="UP000800094"/>
    </source>
</evidence>
<dbReference type="Proteomes" id="UP000800094">
    <property type="component" value="Unassembled WGS sequence"/>
</dbReference>
<dbReference type="RefSeq" id="XP_033690910.1">
    <property type="nucleotide sequence ID" value="XM_033827486.1"/>
</dbReference>
<gene>
    <name evidence="2" type="ORF">BU26DRAFT_512852</name>
</gene>
<accession>A0A6A6IZV6</accession>
<name>A0A6A6IZV6_9PLEO</name>
<keyword evidence="3" id="KW-1185">Reference proteome</keyword>
<feature type="compositionally biased region" description="Low complexity" evidence="1">
    <location>
        <begin position="12"/>
        <end position="26"/>
    </location>
</feature>
<dbReference type="AlphaFoldDB" id="A0A6A6IZV6"/>